<protein>
    <submittedName>
        <fullName evidence="2">Uncharacterized protein</fullName>
    </submittedName>
</protein>
<evidence type="ECO:0000256" key="1">
    <source>
        <dbReference type="SAM" id="MobiDB-lite"/>
    </source>
</evidence>
<evidence type="ECO:0000313" key="3">
    <source>
        <dbReference type="Proteomes" id="UP000244855"/>
    </source>
</evidence>
<dbReference type="PANTHER" id="PTHR41390:SF1">
    <property type="entry name" value="NADH-UBIQUINONE OXIDOREDUCTASE 213 KDA SUBUNIT"/>
    <property type="match status" value="1"/>
</dbReference>
<accession>A0A2V1DVU5</accession>
<dbReference type="Proteomes" id="UP000244855">
    <property type="component" value="Unassembled WGS sequence"/>
</dbReference>
<feature type="compositionally biased region" description="Basic and acidic residues" evidence="1">
    <location>
        <begin position="220"/>
        <end position="230"/>
    </location>
</feature>
<dbReference type="PANTHER" id="PTHR41390">
    <property type="entry name" value="CHROMOSOME 7, WHOLE GENOME SHOTGUN SEQUENCE"/>
    <property type="match status" value="1"/>
</dbReference>
<feature type="region of interest" description="Disordered" evidence="1">
    <location>
        <begin position="220"/>
        <end position="240"/>
    </location>
</feature>
<dbReference type="OrthoDB" id="5565730at2759"/>
<dbReference type="STRING" id="97972.A0A2V1DVU5"/>
<evidence type="ECO:0000313" key="2">
    <source>
        <dbReference type="EMBL" id="PVI01424.1"/>
    </source>
</evidence>
<dbReference type="EMBL" id="KZ805357">
    <property type="protein sequence ID" value="PVI01424.1"/>
    <property type="molecule type" value="Genomic_DNA"/>
</dbReference>
<organism evidence="2 3">
    <name type="scientific">Periconia macrospinosa</name>
    <dbReference type="NCBI Taxonomy" id="97972"/>
    <lineage>
        <taxon>Eukaryota</taxon>
        <taxon>Fungi</taxon>
        <taxon>Dikarya</taxon>
        <taxon>Ascomycota</taxon>
        <taxon>Pezizomycotina</taxon>
        <taxon>Dothideomycetes</taxon>
        <taxon>Pleosporomycetidae</taxon>
        <taxon>Pleosporales</taxon>
        <taxon>Massarineae</taxon>
        <taxon>Periconiaceae</taxon>
        <taxon>Periconia</taxon>
    </lineage>
</organism>
<gene>
    <name evidence="2" type="ORF">DM02DRAFT_613594</name>
</gene>
<feature type="compositionally biased region" description="Low complexity" evidence="1">
    <location>
        <begin position="231"/>
        <end position="240"/>
    </location>
</feature>
<dbReference type="AlphaFoldDB" id="A0A2V1DVU5"/>
<reference evidence="2 3" key="1">
    <citation type="journal article" date="2018" name="Sci. Rep.">
        <title>Comparative genomics provides insights into the lifestyle and reveals functional heterogeneity of dark septate endophytic fungi.</title>
        <authorList>
            <person name="Knapp D.G."/>
            <person name="Nemeth J.B."/>
            <person name="Barry K."/>
            <person name="Hainaut M."/>
            <person name="Henrissat B."/>
            <person name="Johnson J."/>
            <person name="Kuo A."/>
            <person name="Lim J.H.P."/>
            <person name="Lipzen A."/>
            <person name="Nolan M."/>
            <person name="Ohm R.A."/>
            <person name="Tamas L."/>
            <person name="Grigoriev I.V."/>
            <person name="Spatafora J.W."/>
            <person name="Nagy L.G."/>
            <person name="Kovacs G.M."/>
        </authorList>
    </citation>
    <scope>NUCLEOTIDE SEQUENCE [LARGE SCALE GENOMIC DNA]</scope>
    <source>
        <strain evidence="2 3">DSE2036</strain>
    </source>
</reference>
<proteinExistence type="predicted"/>
<name>A0A2V1DVU5_9PLEO</name>
<sequence length="240" mass="26833">MRPQFDPDNVTHPIQVARSALQLGAGAAVPGLIVGATAGTIRTQTPVLFSLVSGAQWFAIGTTFWGVRSSILQQDGLRNWYYRTRGIPLVPRQDLDPSPQDRIRASTIAGAFTGLSLGLLFRGPTNAAHGTFMFSLFGWAGQHGYNYLDQRNSVVVQEEHERREQGVRKDTLLQRFAKSKWSPMSILSDEDYEKLIGEKILVVEADIALIDDKIEALRRQQREAEAEASKKQQQQQDQKK</sequence>
<keyword evidence="3" id="KW-1185">Reference proteome</keyword>